<dbReference type="SUPFAM" id="SSF53850">
    <property type="entry name" value="Periplasmic binding protein-like II"/>
    <property type="match status" value="1"/>
</dbReference>
<feature type="domain" description="HTH lysR-type" evidence="5">
    <location>
        <begin position="1"/>
        <end position="60"/>
    </location>
</feature>
<keyword evidence="2" id="KW-0805">Transcription regulation</keyword>
<dbReference type="Gene3D" id="3.40.190.10">
    <property type="entry name" value="Periplasmic binding protein-like II"/>
    <property type="match status" value="2"/>
</dbReference>
<dbReference type="Proteomes" id="UP001589865">
    <property type="component" value="Unassembled WGS sequence"/>
</dbReference>
<keyword evidence="7" id="KW-1185">Reference proteome</keyword>
<gene>
    <name evidence="6" type="ORF">ACFFGY_18290</name>
</gene>
<dbReference type="PRINTS" id="PR00039">
    <property type="entry name" value="HTHLYSR"/>
</dbReference>
<dbReference type="PANTHER" id="PTHR30118:SF15">
    <property type="entry name" value="TRANSCRIPTIONAL REGULATORY PROTEIN"/>
    <property type="match status" value="1"/>
</dbReference>
<dbReference type="InterPro" id="IPR050389">
    <property type="entry name" value="LysR-type_TF"/>
</dbReference>
<protein>
    <submittedName>
        <fullName evidence="6">LysR family transcriptional regulator</fullName>
    </submittedName>
</protein>
<dbReference type="EMBL" id="JBHLUN010000013">
    <property type="protein sequence ID" value="MFC0410207.1"/>
    <property type="molecule type" value="Genomic_DNA"/>
</dbReference>
<dbReference type="SUPFAM" id="SSF46785">
    <property type="entry name" value="Winged helix' DNA-binding domain"/>
    <property type="match status" value="1"/>
</dbReference>
<organism evidence="6 7">
    <name type="scientific">Roseomonas elaeocarpi</name>
    <dbReference type="NCBI Taxonomy" id="907779"/>
    <lineage>
        <taxon>Bacteria</taxon>
        <taxon>Pseudomonadati</taxon>
        <taxon>Pseudomonadota</taxon>
        <taxon>Alphaproteobacteria</taxon>
        <taxon>Acetobacterales</taxon>
        <taxon>Roseomonadaceae</taxon>
        <taxon>Roseomonas</taxon>
    </lineage>
</organism>
<dbReference type="PANTHER" id="PTHR30118">
    <property type="entry name" value="HTH-TYPE TRANSCRIPTIONAL REGULATOR LEUO-RELATED"/>
    <property type="match status" value="1"/>
</dbReference>
<dbReference type="PROSITE" id="PS50931">
    <property type="entry name" value="HTH_LYSR"/>
    <property type="match status" value="1"/>
</dbReference>
<reference evidence="6 7" key="1">
    <citation type="submission" date="2024-09" db="EMBL/GenBank/DDBJ databases">
        <authorList>
            <person name="Sun Q."/>
            <person name="Mori K."/>
        </authorList>
    </citation>
    <scope>NUCLEOTIDE SEQUENCE [LARGE SCALE GENOMIC DNA]</scope>
    <source>
        <strain evidence="6 7">TBRC 5777</strain>
    </source>
</reference>
<evidence type="ECO:0000256" key="4">
    <source>
        <dbReference type="ARBA" id="ARBA00023163"/>
    </source>
</evidence>
<evidence type="ECO:0000259" key="5">
    <source>
        <dbReference type="PROSITE" id="PS50931"/>
    </source>
</evidence>
<name>A0ABV6JY30_9PROT</name>
<dbReference type="InterPro" id="IPR036390">
    <property type="entry name" value="WH_DNA-bd_sf"/>
</dbReference>
<comment type="similarity">
    <text evidence="1">Belongs to the LysR transcriptional regulatory family.</text>
</comment>
<dbReference type="InterPro" id="IPR005119">
    <property type="entry name" value="LysR_subst-bd"/>
</dbReference>
<evidence type="ECO:0000313" key="6">
    <source>
        <dbReference type="EMBL" id="MFC0410207.1"/>
    </source>
</evidence>
<keyword evidence="3" id="KW-0238">DNA-binding</keyword>
<dbReference type="Pfam" id="PF03466">
    <property type="entry name" value="LysR_substrate"/>
    <property type="match status" value="1"/>
</dbReference>
<evidence type="ECO:0000256" key="3">
    <source>
        <dbReference type="ARBA" id="ARBA00023125"/>
    </source>
</evidence>
<dbReference type="InterPro" id="IPR036388">
    <property type="entry name" value="WH-like_DNA-bd_sf"/>
</dbReference>
<dbReference type="RefSeq" id="WP_377045958.1">
    <property type="nucleotide sequence ID" value="NZ_JBHLUN010000013.1"/>
</dbReference>
<sequence>MRYDLNLMPIFIALMEERSVTRAAERLGMTQPALSNALSRLRATLQDQLFIRERYGIQPTPVALALAPAIAEAVARLDEAVLGQQEFDPASAERLLTVAPNGYVEFALVPALVARLRRDAPGIRLRLTPYSNDLAETGVVSGTTALVLGRIADPPDNLVVQHLMDEGLACVVRADHPEIGDSMTREQFERLRHVNVVPPGRMRAGLFQALAQQQLRREVAISVTNFFAVAEMVAVTDYCATLPGLICRRLARDPRLKVLPPPVDLGTFPVEMAWHVRYRHDAAHRWLRTLIGEVAAALPGEAR</sequence>
<dbReference type="Pfam" id="PF00126">
    <property type="entry name" value="HTH_1"/>
    <property type="match status" value="1"/>
</dbReference>
<keyword evidence="4" id="KW-0804">Transcription</keyword>
<comment type="caution">
    <text evidence="6">The sequence shown here is derived from an EMBL/GenBank/DDBJ whole genome shotgun (WGS) entry which is preliminary data.</text>
</comment>
<evidence type="ECO:0000256" key="2">
    <source>
        <dbReference type="ARBA" id="ARBA00023015"/>
    </source>
</evidence>
<evidence type="ECO:0000256" key="1">
    <source>
        <dbReference type="ARBA" id="ARBA00009437"/>
    </source>
</evidence>
<proteinExistence type="inferred from homology"/>
<dbReference type="Gene3D" id="1.10.10.10">
    <property type="entry name" value="Winged helix-like DNA-binding domain superfamily/Winged helix DNA-binding domain"/>
    <property type="match status" value="1"/>
</dbReference>
<evidence type="ECO:0000313" key="7">
    <source>
        <dbReference type="Proteomes" id="UP001589865"/>
    </source>
</evidence>
<dbReference type="InterPro" id="IPR000847">
    <property type="entry name" value="LysR_HTH_N"/>
</dbReference>
<accession>A0ABV6JY30</accession>